<sequence>MAAINQKEYLKKYLGIGKSEKKKKKKPKIYGDRLKIVDDNIDVSLSQEIQEDIDAGNEDAPLIVSVIDDTKGTMWQPIGSTASTGTGNSQLIVDTFKLNKSANETSLAKSVKHKADLDVRKKCPSPDVSPPRRRDMTPPLRVKQERISPDTSPPRNRIVMTYLLLGKEMSDIVICRFLQRGTLKRIKMFHLQGGSTIELVMLIAHLLAKLQ</sequence>
<dbReference type="GO" id="GO:0005684">
    <property type="term" value="C:U2-type spliceosomal complex"/>
    <property type="evidence" value="ECO:0007669"/>
    <property type="project" value="TreeGrafter"/>
</dbReference>
<dbReference type="EMBL" id="CAKOFQ010007520">
    <property type="protein sequence ID" value="CAH2002938.1"/>
    <property type="molecule type" value="Genomic_DNA"/>
</dbReference>
<feature type="compositionally biased region" description="Basic and acidic residues" evidence="1">
    <location>
        <begin position="130"/>
        <end position="148"/>
    </location>
</feature>
<gene>
    <name evidence="2" type="ORF">ACAOBT_LOCUS27075</name>
</gene>
<dbReference type="PANTHER" id="PTHR31809:SF0">
    <property type="entry name" value="BUD13 HOMOLOG"/>
    <property type="match status" value="1"/>
</dbReference>
<dbReference type="AlphaFoldDB" id="A0A9P0M193"/>
<dbReference type="GO" id="GO:0070274">
    <property type="term" value="C:RES complex"/>
    <property type="evidence" value="ECO:0007669"/>
    <property type="project" value="TreeGrafter"/>
</dbReference>
<feature type="region of interest" description="Disordered" evidence="1">
    <location>
        <begin position="116"/>
        <end position="153"/>
    </location>
</feature>
<dbReference type="GO" id="GO:0003723">
    <property type="term" value="F:RNA binding"/>
    <property type="evidence" value="ECO:0007669"/>
    <property type="project" value="TreeGrafter"/>
</dbReference>
<dbReference type="Proteomes" id="UP001152888">
    <property type="component" value="Unassembled WGS sequence"/>
</dbReference>
<protein>
    <submittedName>
        <fullName evidence="2">Uncharacterized protein</fullName>
    </submittedName>
</protein>
<keyword evidence="3" id="KW-1185">Reference proteome</keyword>
<dbReference type="InterPro" id="IPR051112">
    <property type="entry name" value="CWC26_splicing_factor"/>
</dbReference>
<dbReference type="GO" id="GO:0000398">
    <property type="term" value="P:mRNA splicing, via spliceosome"/>
    <property type="evidence" value="ECO:0007669"/>
    <property type="project" value="TreeGrafter"/>
</dbReference>
<comment type="caution">
    <text evidence="2">The sequence shown here is derived from an EMBL/GenBank/DDBJ whole genome shotgun (WGS) entry which is preliminary data.</text>
</comment>
<name>A0A9P0M193_ACAOB</name>
<dbReference type="PANTHER" id="PTHR31809">
    <property type="entry name" value="BUD13 HOMOLOG"/>
    <property type="match status" value="1"/>
</dbReference>
<evidence type="ECO:0000256" key="1">
    <source>
        <dbReference type="SAM" id="MobiDB-lite"/>
    </source>
</evidence>
<proteinExistence type="predicted"/>
<evidence type="ECO:0000313" key="3">
    <source>
        <dbReference type="Proteomes" id="UP001152888"/>
    </source>
</evidence>
<accession>A0A9P0M193</accession>
<organism evidence="2 3">
    <name type="scientific">Acanthoscelides obtectus</name>
    <name type="common">Bean weevil</name>
    <name type="synonym">Bruchus obtectus</name>
    <dbReference type="NCBI Taxonomy" id="200917"/>
    <lineage>
        <taxon>Eukaryota</taxon>
        <taxon>Metazoa</taxon>
        <taxon>Ecdysozoa</taxon>
        <taxon>Arthropoda</taxon>
        <taxon>Hexapoda</taxon>
        <taxon>Insecta</taxon>
        <taxon>Pterygota</taxon>
        <taxon>Neoptera</taxon>
        <taxon>Endopterygota</taxon>
        <taxon>Coleoptera</taxon>
        <taxon>Polyphaga</taxon>
        <taxon>Cucujiformia</taxon>
        <taxon>Chrysomeloidea</taxon>
        <taxon>Chrysomelidae</taxon>
        <taxon>Bruchinae</taxon>
        <taxon>Bruchini</taxon>
        <taxon>Acanthoscelides</taxon>
    </lineage>
</organism>
<reference evidence="2" key="1">
    <citation type="submission" date="2022-03" db="EMBL/GenBank/DDBJ databases">
        <authorList>
            <person name="Sayadi A."/>
        </authorList>
    </citation>
    <scope>NUCLEOTIDE SEQUENCE</scope>
</reference>
<evidence type="ECO:0000313" key="2">
    <source>
        <dbReference type="EMBL" id="CAH2002938.1"/>
    </source>
</evidence>
<dbReference type="OrthoDB" id="6022at2759"/>